<dbReference type="PANTHER" id="PTHR46085">
    <property type="entry name" value="ARFGAP/RECO-RELATED"/>
    <property type="match status" value="1"/>
</dbReference>
<evidence type="ECO:0000313" key="2">
    <source>
        <dbReference type="EMBL" id="KAG8055014.1"/>
    </source>
</evidence>
<reference evidence="2" key="1">
    <citation type="journal article" date="2021" name="bioRxiv">
        <title>Whole Genome Assembly and Annotation of Northern Wild Rice, Zizania palustris L., Supports a Whole Genome Duplication in the Zizania Genus.</title>
        <authorList>
            <person name="Haas M."/>
            <person name="Kono T."/>
            <person name="Macchietto M."/>
            <person name="Millas R."/>
            <person name="McGilp L."/>
            <person name="Shao M."/>
            <person name="Duquette J."/>
            <person name="Hirsch C.N."/>
            <person name="Kimball J."/>
        </authorList>
    </citation>
    <scope>NUCLEOTIDE SEQUENCE</scope>
    <source>
        <tissue evidence="2">Fresh leaf tissue</tissue>
    </source>
</reference>
<feature type="compositionally biased region" description="Low complexity" evidence="1">
    <location>
        <begin position="1"/>
        <end position="19"/>
    </location>
</feature>
<keyword evidence="3" id="KW-1185">Reference proteome</keyword>
<comment type="caution">
    <text evidence="2">The sequence shown here is derived from an EMBL/GenBank/DDBJ whole genome shotgun (WGS) entry which is preliminary data.</text>
</comment>
<feature type="region of interest" description="Disordered" evidence="1">
    <location>
        <begin position="328"/>
        <end position="352"/>
    </location>
</feature>
<accession>A0A8J5SG46</accession>
<dbReference type="OrthoDB" id="6036at2759"/>
<dbReference type="Proteomes" id="UP000729402">
    <property type="component" value="Unassembled WGS sequence"/>
</dbReference>
<reference evidence="2" key="2">
    <citation type="submission" date="2021-02" db="EMBL/GenBank/DDBJ databases">
        <authorList>
            <person name="Kimball J.A."/>
            <person name="Haas M.W."/>
            <person name="Macchietto M."/>
            <person name="Kono T."/>
            <person name="Duquette J."/>
            <person name="Shao M."/>
        </authorList>
    </citation>
    <scope>NUCLEOTIDE SEQUENCE</scope>
    <source>
        <tissue evidence="2">Fresh leaf tissue</tissue>
    </source>
</reference>
<proteinExistence type="predicted"/>
<sequence>MQRTASSGSFGSFDGSSASNKSVDSGAIPDAPKEKPVHSAVNHLTVASPVDHSAQLYASQSHINSSVSQTVPTRESVHHGGVHMAAVVQPPLDLFDQSVQQPVTSAASIDLSAGFNQHTPAVSHKRVELGIHSVPKETLHNVVVQKSMATSPPVPAEVLTTSHPVTQDLLSLSTLQEPSISSTSIDLFAGFNQQLPPTSSVQQSQPAAPLVADEGWAFFFDTPQLGSSTSVSNVQAQAPTTFPQSNSIAKEIDQSTLPTSPPNAFMPQSSLLMMDQWSLNAEEVKVPVSKEASQSWNAFGESSGNMPNDLFASDTMFQVVPHHFNVPSTPYAEARSPQDLSSSESERPTPGNIPLGFNVTSGDLDVPSFHGPLGPQLDGMASRPAKSTNPFDMAFESDVEGNVEGNGLFMDLTSLQATLPNPCVNTDYSGNLTESWISQDSNMLYISSGTQGILFFVLE</sequence>
<dbReference type="EMBL" id="JAAALK010000288">
    <property type="protein sequence ID" value="KAG8055014.1"/>
    <property type="molecule type" value="Genomic_DNA"/>
</dbReference>
<feature type="region of interest" description="Disordered" evidence="1">
    <location>
        <begin position="1"/>
        <end position="38"/>
    </location>
</feature>
<name>A0A8J5SG46_ZIZPA</name>
<gene>
    <name evidence="2" type="ORF">GUJ93_ZPchr0001g31025</name>
</gene>
<organism evidence="2 3">
    <name type="scientific">Zizania palustris</name>
    <name type="common">Northern wild rice</name>
    <dbReference type="NCBI Taxonomy" id="103762"/>
    <lineage>
        <taxon>Eukaryota</taxon>
        <taxon>Viridiplantae</taxon>
        <taxon>Streptophyta</taxon>
        <taxon>Embryophyta</taxon>
        <taxon>Tracheophyta</taxon>
        <taxon>Spermatophyta</taxon>
        <taxon>Magnoliopsida</taxon>
        <taxon>Liliopsida</taxon>
        <taxon>Poales</taxon>
        <taxon>Poaceae</taxon>
        <taxon>BOP clade</taxon>
        <taxon>Oryzoideae</taxon>
        <taxon>Oryzeae</taxon>
        <taxon>Zizaniinae</taxon>
        <taxon>Zizania</taxon>
    </lineage>
</organism>
<dbReference type="GO" id="GO:0005096">
    <property type="term" value="F:GTPase activator activity"/>
    <property type="evidence" value="ECO:0007669"/>
    <property type="project" value="InterPro"/>
</dbReference>
<evidence type="ECO:0000256" key="1">
    <source>
        <dbReference type="SAM" id="MobiDB-lite"/>
    </source>
</evidence>
<dbReference type="InterPro" id="IPR044820">
    <property type="entry name" value="AGD14-like"/>
</dbReference>
<evidence type="ECO:0008006" key="4">
    <source>
        <dbReference type="Google" id="ProtNLM"/>
    </source>
</evidence>
<dbReference type="AlphaFoldDB" id="A0A8J5SG46"/>
<evidence type="ECO:0000313" key="3">
    <source>
        <dbReference type="Proteomes" id="UP000729402"/>
    </source>
</evidence>
<dbReference type="PANTHER" id="PTHR46085:SF17">
    <property type="entry name" value="OS01G0813900 PROTEIN"/>
    <property type="match status" value="1"/>
</dbReference>
<protein>
    <recommendedName>
        <fullName evidence="4">ADP-ribosylation factor GTPase-activating protein AGD14</fullName>
    </recommendedName>
</protein>